<reference evidence="3" key="1">
    <citation type="journal article" date="2020" name="Stud. Mycol.">
        <title>101 Dothideomycetes genomes: a test case for predicting lifestyles and emergence of pathogens.</title>
        <authorList>
            <person name="Haridas S."/>
            <person name="Albert R."/>
            <person name="Binder M."/>
            <person name="Bloem J."/>
            <person name="Labutti K."/>
            <person name="Salamov A."/>
            <person name="Andreopoulos B."/>
            <person name="Baker S."/>
            <person name="Barry K."/>
            <person name="Bills G."/>
            <person name="Bluhm B."/>
            <person name="Cannon C."/>
            <person name="Castanera R."/>
            <person name="Culley D."/>
            <person name="Daum C."/>
            <person name="Ezra D."/>
            <person name="Gonzalez J."/>
            <person name="Henrissat B."/>
            <person name="Kuo A."/>
            <person name="Liang C."/>
            <person name="Lipzen A."/>
            <person name="Lutzoni F."/>
            <person name="Magnuson J."/>
            <person name="Mondo S."/>
            <person name="Nolan M."/>
            <person name="Ohm R."/>
            <person name="Pangilinan J."/>
            <person name="Park H.-J."/>
            <person name="Ramirez L."/>
            <person name="Alfaro M."/>
            <person name="Sun H."/>
            <person name="Tritt A."/>
            <person name="Yoshinaga Y."/>
            <person name="Zwiers L.-H."/>
            <person name="Turgeon B."/>
            <person name="Goodwin S."/>
            <person name="Spatafora J."/>
            <person name="Crous P."/>
            <person name="Grigoriev I."/>
        </authorList>
    </citation>
    <scope>NUCLEOTIDE SEQUENCE</scope>
    <source>
        <strain evidence="3">CBS 119925</strain>
    </source>
</reference>
<dbReference type="InterPro" id="IPR052578">
    <property type="entry name" value="PI_Transfer_CRAL-TRIO"/>
</dbReference>
<dbReference type="SUPFAM" id="SSF52087">
    <property type="entry name" value="CRAL/TRIO domain"/>
    <property type="match status" value="1"/>
</dbReference>
<protein>
    <submittedName>
        <fullName evidence="3">CRAL/TRIO domain-containing protein</fullName>
    </submittedName>
</protein>
<dbReference type="CDD" id="cd00170">
    <property type="entry name" value="SEC14"/>
    <property type="match status" value="1"/>
</dbReference>
<keyword evidence="4" id="KW-1185">Reference proteome</keyword>
<evidence type="ECO:0000313" key="4">
    <source>
        <dbReference type="Proteomes" id="UP000799440"/>
    </source>
</evidence>
<dbReference type="EMBL" id="MU006585">
    <property type="protein sequence ID" value="KAF2745000.1"/>
    <property type="molecule type" value="Genomic_DNA"/>
</dbReference>
<name>A0A6A6V667_9PLEO</name>
<dbReference type="GO" id="GO:0008526">
    <property type="term" value="F:phosphatidylinositol transfer activity"/>
    <property type="evidence" value="ECO:0007669"/>
    <property type="project" value="TreeGrafter"/>
</dbReference>
<dbReference type="PROSITE" id="PS50191">
    <property type="entry name" value="CRAL_TRIO"/>
    <property type="match status" value="1"/>
</dbReference>
<evidence type="ECO:0000256" key="1">
    <source>
        <dbReference type="SAM" id="MobiDB-lite"/>
    </source>
</evidence>
<dbReference type="PANTHER" id="PTHR45824">
    <property type="entry name" value="GH16843P"/>
    <property type="match status" value="1"/>
</dbReference>
<dbReference type="FunFam" id="3.40.525.10:FF:000013">
    <property type="entry name" value="Phosphatidylinositol transfer protein PDR16"/>
    <property type="match status" value="1"/>
</dbReference>
<feature type="region of interest" description="Disordered" evidence="1">
    <location>
        <begin position="1"/>
        <end position="30"/>
    </location>
</feature>
<dbReference type="InterPro" id="IPR036865">
    <property type="entry name" value="CRAL-TRIO_dom_sf"/>
</dbReference>
<feature type="domain" description="CRAL-TRIO" evidence="2">
    <location>
        <begin position="108"/>
        <end position="261"/>
    </location>
</feature>
<dbReference type="AlphaFoldDB" id="A0A6A6V667"/>
<dbReference type="InterPro" id="IPR011074">
    <property type="entry name" value="CRAL/TRIO_N_dom"/>
</dbReference>
<feature type="region of interest" description="Disordered" evidence="1">
    <location>
        <begin position="340"/>
        <end position="391"/>
    </location>
</feature>
<organism evidence="3 4">
    <name type="scientific">Sporormia fimetaria CBS 119925</name>
    <dbReference type="NCBI Taxonomy" id="1340428"/>
    <lineage>
        <taxon>Eukaryota</taxon>
        <taxon>Fungi</taxon>
        <taxon>Dikarya</taxon>
        <taxon>Ascomycota</taxon>
        <taxon>Pezizomycotina</taxon>
        <taxon>Dothideomycetes</taxon>
        <taxon>Pleosporomycetidae</taxon>
        <taxon>Pleosporales</taxon>
        <taxon>Sporormiaceae</taxon>
        <taxon>Sporormia</taxon>
    </lineage>
</organism>
<dbReference type="InterPro" id="IPR001251">
    <property type="entry name" value="CRAL-TRIO_dom"/>
</dbReference>
<dbReference type="Gene3D" id="3.40.525.10">
    <property type="entry name" value="CRAL-TRIO lipid binding domain"/>
    <property type="match status" value="1"/>
</dbReference>
<feature type="compositionally biased region" description="Polar residues" evidence="1">
    <location>
        <begin position="357"/>
        <end position="366"/>
    </location>
</feature>
<dbReference type="PANTHER" id="PTHR45824:SF29">
    <property type="entry name" value="GH16843P"/>
    <property type="match status" value="1"/>
</dbReference>
<dbReference type="SMART" id="SM00516">
    <property type="entry name" value="SEC14"/>
    <property type="match status" value="1"/>
</dbReference>
<sequence length="391" mass="43254">MASIQKTPFEKPAENCTPTPPNPLTPEQQTKYDQVLTAIETWDTLPKTSAKNAETAPLSDSEKQWLTRECLLRYLRATKWNSTNAIKRVQETLVWRREYNTEGLTADYISEENATGKQVLLGYDNEGRPCLYLLPNKQNTNTSPKQVQHLVYMLERTLDIAPPGQETLALLIDFRASSARTNPGVATAREVLHILQNHYPERLGRALVTHLPWYVTAFLKLVGPFIDPVTKTKIRYNEPLPQLVPASQLMKVSGGDVDFEYDHSIYWPALTELAATRRRERKERWEKAGKHIGESEVYLWGGDAPSVGAQDASAVQNGAETSTKDADEVANGIANINVNGAETAKATEETKPATETVQPTTSSNGAVTDATKENGVTQAEDDKITPAPIAA</sequence>
<dbReference type="OrthoDB" id="75724at2759"/>
<proteinExistence type="predicted"/>
<dbReference type="InterPro" id="IPR036273">
    <property type="entry name" value="CRAL/TRIO_N_dom_sf"/>
</dbReference>
<evidence type="ECO:0000313" key="3">
    <source>
        <dbReference type="EMBL" id="KAF2745000.1"/>
    </source>
</evidence>
<gene>
    <name evidence="3" type="ORF">M011DRAFT_488535</name>
</gene>
<dbReference type="SMART" id="SM01100">
    <property type="entry name" value="CRAL_TRIO_N"/>
    <property type="match status" value="1"/>
</dbReference>
<dbReference type="GO" id="GO:0071944">
    <property type="term" value="C:cell periphery"/>
    <property type="evidence" value="ECO:0007669"/>
    <property type="project" value="UniProtKB-ARBA"/>
</dbReference>
<accession>A0A6A6V667</accession>
<evidence type="ECO:0000259" key="2">
    <source>
        <dbReference type="PROSITE" id="PS50191"/>
    </source>
</evidence>
<dbReference type="Pfam" id="PF00650">
    <property type="entry name" value="CRAL_TRIO"/>
    <property type="match status" value="1"/>
</dbReference>
<dbReference type="GO" id="GO:0008289">
    <property type="term" value="F:lipid binding"/>
    <property type="evidence" value="ECO:0007669"/>
    <property type="project" value="UniProtKB-ARBA"/>
</dbReference>
<dbReference type="Proteomes" id="UP000799440">
    <property type="component" value="Unassembled WGS sequence"/>
</dbReference>
<dbReference type="Pfam" id="PF03765">
    <property type="entry name" value="CRAL_TRIO_N"/>
    <property type="match status" value="1"/>
</dbReference>
<dbReference type="SUPFAM" id="SSF46938">
    <property type="entry name" value="CRAL/TRIO N-terminal domain"/>
    <property type="match status" value="1"/>
</dbReference>